<dbReference type="Proteomes" id="UP000281549">
    <property type="component" value="Unassembled WGS sequence"/>
</dbReference>
<dbReference type="AlphaFoldDB" id="A0A4P9Y948"/>
<proteinExistence type="predicted"/>
<accession>A0A4P9Y948</accession>
<reference evidence="2" key="1">
    <citation type="journal article" date="2018" name="Nat. Microbiol.">
        <title>Leveraging single-cell genomics to expand the fungal tree of life.</title>
        <authorList>
            <person name="Ahrendt S.R."/>
            <person name="Quandt C.A."/>
            <person name="Ciobanu D."/>
            <person name="Clum A."/>
            <person name="Salamov A."/>
            <person name="Andreopoulos B."/>
            <person name="Cheng J.F."/>
            <person name="Woyke T."/>
            <person name="Pelin A."/>
            <person name="Henrissat B."/>
            <person name="Reynolds N.K."/>
            <person name="Benny G.L."/>
            <person name="Smith M.E."/>
            <person name="James T.Y."/>
            <person name="Grigoriev I.V."/>
        </authorList>
    </citation>
    <scope>NUCLEOTIDE SEQUENCE [LARGE SCALE GENOMIC DNA]</scope>
    <source>
        <strain evidence="2">CSF55</strain>
    </source>
</reference>
<feature type="non-terminal residue" evidence="1">
    <location>
        <position position="156"/>
    </location>
</feature>
<gene>
    <name evidence="1" type="ORF">ROZALSC1DRAFT_26153</name>
</gene>
<organism evidence="1 2">
    <name type="scientific">Rozella allomycis (strain CSF55)</name>
    <dbReference type="NCBI Taxonomy" id="988480"/>
    <lineage>
        <taxon>Eukaryota</taxon>
        <taxon>Fungi</taxon>
        <taxon>Fungi incertae sedis</taxon>
        <taxon>Cryptomycota</taxon>
        <taxon>Cryptomycota incertae sedis</taxon>
        <taxon>Rozella</taxon>
    </lineage>
</organism>
<name>A0A4P9Y948_ROZAC</name>
<sequence>MKAAFIISNEILDIFYNIFRRLIWSYRNTKSYTNSKPKLNHMSHVLAAVKSFYAQDAGREKWSRLLKIMGMQNHQNENEFIVRSMVGVVILLLIVKRRLKKNHRQKEAIKFQYSAAISADRDNKKPAFRKTEINEQDDVEMNNVEMNNVEMNTVEN</sequence>
<evidence type="ECO:0000313" key="1">
    <source>
        <dbReference type="EMBL" id="RKP15706.1"/>
    </source>
</evidence>
<protein>
    <submittedName>
        <fullName evidence="1">Uncharacterized protein</fullName>
    </submittedName>
</protein>
<evidence type="ECO:0000313" key="2">
    <source>
        <dbReference type="Proteomes" id="UP000281549"/>
    </source>
</evidence>
<dbReference type="EMBL" id="ML008011">
    <property type="protein sequence ID" value="RKP15706.1"/>
    <property type="molecule type" value="Genomic_DNA"/>
</dbReference>